<sequence length="341" mass="38425">MPLTIPLNHQEKTGEVLANLIEGGLLPALPPELGETVDGYLTRLSKVRGPLERDLSLVFTADERRQFPYQLTGYHRVSCEAHELYDLGHFLNARDPRLLPSLLLAIHAAEHPAWPVYTVTNTVNYLSERYWWGGPTFQDGFRAWILEELELDGEDVDGTLSAEQEEIHDTHPYNPANVRAVVGEVTFDICTGTSTDRLSMDELWAWSEREPFLLPEILSRIAALAEAAHTLSQAEPHDWNNERYNDQGEGIAPLAAFSFCDPKKTKYKYNTLEREVLEEEHQMYMMGEGHCPQLWANVATTQDIALARELIPLHGAVYEATNALILTLLAADNMCSTLEEA</sequence>
<proteinExistence type="predicted"/>
<reference evidence="2" key="1">
    <citation type="submission" date="2011-02" db="EMBL/GenBank/DDBJ databases">
        <title>The complete sequence of plasmid2 of Deinococcus proteolyticus DSM 20540.</title>
        <authorList>
            <consortium name="US DOE Joint Genome Institute (JGI-PGF)"/>
            <person name="Lucas S."/>
            <person name="Copeland A."/>
            <person name="Lapidus A."/>
            <person name="Bruce D."/>
            <person name="Goodwin L."/>
            <person name="Pitluck S."/>
            <person name="Kyrpides N."/>
            <person name="Mavromatis K."/>
            <person name="Pagani I."/>
            <person name="Ivanova N."/>
            <person name="Ovchinnikova G."/>
            <person name="Zeytun A."/>
            <person name="Detter J.C."/>
            <person name="Han C."/>
            <person name="Land M."/>
            <person name="Hauser L."/>
            <person name="Markowitz V."/>
            <person name="Cheng J.-F."/>
            <person name="Hugenholtz P."/>
            <person name="Woyke T."/>
            <person name="Wu D."/>
            <person name="Pukall R."/>
            <person name="Steenblock K."/>
            <person name="Brambilla E."/>
            <person name="Klenk H.-P."/>
            <person name="Eisen J.A."/>
        </authorList>
    </citation>
    <scope>NUCLEOTIDE SEQUENCE [LARGE SCALE GENOMIC DNA]</scope>
    <source>
        <strain evidence="2">ATCC 35074 / DSM 20540 / JCM 6276 / NBRC 101906 / NCIMB 13154 / VKM Ac-1939 / CCM 2703 / MRP</strain>
        <plasmid evidence="2">Plasmid pDEIPR02</plasmid>
    </source>
</reference>
<geneLocation type="plasmid" evidence="1 2">
    <name>pDEIPR02</name>
</geneLocation>
<evidence type="ECO:0000313" key="2">
    <source>
        <dbReference type="Proteomes" id="UP000007718"/>
    </source>
</evidence>
<dbReference type="HOGENOM" id="CLU_813103_0_0_0"/>
<dbReference type="Proteomes" id="UP000007718">
    <property type="component" value="Plasmid pDEIPR02"/>
</dbReference>
<keyword evidence="2" id="KW-1185">Reference proteome</keyword>
<evidence type="ECO:0000313" key="1">
    <source>
        <dbReference type="EMBL" id="ADY27483.1"/>
    </source>
</evidence>
<reference evidence="1 2" key="2">
    <citation type="journal article" date="2012" name="Stand. Genomic Sci.">
        <title>Complete genome sequence of the orange-red pigmented, radioresistant Deinococcus proteolyticus type strain (MRP(T)).</title>
        <authorList>
            <person name="Copeland A."/>
            <person name="Zeytun A."/>
            <person name="Yassawong M."/>
            <person name="Nolan M."/>
            <person name="Lucas S."/>
            <person name="Hammon N."/>
            <person name="Deshpande S."/>
            <person name="Cheng J.F."/>
            <person name="Han C."/>
            <person name="Tapia R."/>
            <person name="Goodwin L.A."/>
            <person name="Pitluck S."/>
            <person name="Mavromatis K."/>
            <person name="Liolios K."/>
            <person name="Pagani I."/>
            <person name="Ivanova N."/>
            <person name="Mikhailova N."/>
            <person name="Pati A."/>
            <person name="Chen A."/>
            <person name="Palaniappan K."/>
            <person name="Land M."/>
            <person name="Hauser L."/>
            <person name="Jeffries C.D."/>
            <person name="Brambilla E.M."/>
            <person name="Rohde M."/>
            <person name="Sikorski J."/>
            <person name="Pukall R."/>
            <person name="Goker M."/>
            <person name="Detter J.C."/>
            <person name="Woyke T."/>
            <person name="Bristow J."/>
            <person name="Eisen J.A."/>
            <person name="Markowitz V."/>
            <person name="Hugenholtz P."/>
            <person name="Kyrpides N.C."/>
            <person name="Klenk H.P."/>
            <person name="Lapidus A."/>
        </authorList>
    </citation>
    <scope>NUCLEOTIDE SEQUENCE [LARGE SCALE GENOMIC DNA]</scope>
    <source>
        <strain evidence="2">ATCC 35074 / DSM 20540 / JCM 6276 / NBRC 101906 / NCIMB 13154 / VKM Ac-1939 / CCM 2703 / MRP</strain>
        <plasmid evidence="2">Plasmid pDEIPR02</plasmid>
    </source>
</reference>
<name>F0RQC4_DEIPM</name>
<dbReference type="AlphaFoldDB" id="F0RQC4"/>
<accession>F0RQC4</accession>
<evidence type="ECO:0008006" key="3">
    <source>
        <dbReference type="Google" id="ProtNLM"/>
    </source>
</evidence>
<protein>
    <recommendedName>
        <fullName evidence="3">PRTRC system protein F</fullName>
    </recommendedName>
</protein>
<dbReference type="EMBL" id="CP002538">
    <property type="protein sequence ID" value="ADY27483.1"/>
    <property type="molecule type" value="Genomic_DNA"/>
</dbReference>
<gene>
    <name evidence="1" type="ordered locus">Deipr_2359</name>
</gene>
<keyword evidence="1" id="KW-0614">Plasmid</keyword>
<dbReference type="RefSeq" id="WP_013615837.1">
    <property type="nucleotide sequence ID" value="NC_015162.1"/>
</dbReference>
<organism evidence="1 2">
    <name type="scientific">Deinococcus proteolyticus (strain ATCC 35074 / DSM 20540 / JCM 6276 / NBRC 101906 / NCIMB 13154 / VKM Ac-1939 / CCM 2703 / MRP)</name>
    <dbReference type="NCBI Taxonomy" id="693977"/>
    <lineage>
        <taxon>Bacteria</taxon>
        <taxon>Thermotogati</taxon>
        <taxon>Deinococcota</taxon>
        <taxon>Deinococci</taxon>
        <taxon>Deinococcales</taxon>
        <taxon>Deinococcaceae</taxon>
        <taxon>Deinococcus</taxon>
    </lineage>
</organism>
<dbReference type="KEGG" id="dpt:Deipr_2359"/>